<comment type="caution">
    <text evidence="2">The sequence shown here is derived from an EMBL/GenBank/DDBJ whole genome shotgun (WGS) entry which is preliminary data.</text>
</comment>
<proteinExistence type="predicted"/>
<dbReference type="SUPFAM" id="SSF51735">
    <property type="entry name" value="NAD(P)-binding Rossmann-fold domains"/>
    <property type="match status" value="1"/>
</dbReference>
<dbReference type="Gramene" id="rna-gnl|WGS:JABURB|Cocit.L0430.1">
    <property type="protein sequence ID" value="cds-KAF7845827.1"/>
    <property type="gene ID" value="gene-BT93_L0430"/>
</dbReference>
<gene>
    <name evidence="2" type="ORF">BT93_L0430</name>
</gene>
<accession>A0A8T0CES7</accession>
<dbReference type="PANTHER" id="PTHR15020">
    <property type="entry name" value="FLAVIN REDUCTASE-RELATED"/>
    <property type="match status" value="1"/>
</dbReference>
<reference evidence="2" key="1">
    <citation type="submission" date="2020-05" db="EMBL/GenBank/DDBJ databases">
        <title>WGS assembly of Corymbia citriodora subspecies variegata.</title>
        <authorList>
            <person name="Barry K."/>
            <person name="Hundley H."/>
            <person name="Shu S."/>
            <person name="Jenkins J."/>
            <person name="Grimwood J."/>
            <person name="Baten A."/>
        </authorList>
    </citation>
    <scope>NUCLEOTIDE SEQUENCE</scope>
    <source>
        <strain evidence="2">CV2-018</strain>
    </source>
</reference>
<dbReference type="InterPro" id="IPR016040">
    <property type="entry name" value="NAD(P)-bd_dom"/>
</dbReference>
<evidence type="ECO:0000259" key="1">
    <source>
        <dbReference type="Pfam" id="PF13460"/>
    </source>
</evidence>
<organism evidence="2 3">
    <name type="scientific">Corymbia citriodora subsp. variegata</name>
    <dbReference type="NCBI Taxonomy" id="360336"/>
    <lineage>
        <taxon>Eukaryota</taxon>
        <taxon>Viridiplantae</taxon>
        <taxon>Streptophyta</taxon>
        <taxon>Embryophyta</taxon>
        <taxon>Tracheophyta</taxon>
        <taxon>Spermatophyta</taxon>
        <taxon>Magnoliopsida</taxon>
        <taxon>eudicotyledons</taxon>
        <taxon>Gunneridae</taxon>
        <taxon>Pentapetalae</taxon>
        <taxon>rosids</taxon>
        <taxon>malvids</taxon>
        <taxon>Myrtales</taxon>
        <taxon>Myrtaceae</taxon>
        <taxon>Myrtoideae</taxon>
        <taxon>Eucalypteae</taxon>
        <taxon>Corymbia</taxon>
    </lineage>
</organism>
<dbReference type="InterPro" id="IPR036291">
    <property type="entry name" value="NAD(P)-bd_dom_sf"/>
</dbReference>
<dbReference type="OrthoDB" id="10254604at2759"/>
<evidence type="ECO:0000313" key="3">
    <source>
        <dbReference type="Proteomes" id="UP000806378"/>
    </source>
</evidence>
<feature type="domain" description="NAD(P)-binding" evidence="1">
    <location>
        <begin position="20"/>
        <end position="184"/>
    </location>
</feature>
<evidence type="ECO:0000313" key="2">
    <source>
        <dbReference type="EMBL" id="KAF7845827.1"/>
    </source>
</evidence>
<dbReference type="EMBL" id="MU099565">
    <property type="protein sequence ID" value="KAF7845827.1"/>
    <property type="molecule type" value="Genomic_DNA"/>
</dbReference>
<protein>
    <recommendedName>
        <fullName evidence="1">NAD(P)-binding domain-containing protein</fullName>
    </recommendedName>
</protein>
<keyword evidence="3" id="KW-1185">Reference proteome</keyword>
<dbReference type="Proteomes" id="UP000806378">
    <property type="component" value="Unassembled WGS sequence"/>
</dbReference>
<dbReference type="PANTHER" id="PTHR15020:SF50">
    <property type="entry name" value="UPF0659 PROTEIN YMR090W"/>
    <property type="match status" value="1"/>
</dbReference>
<sequence length="228" mass="25176">MKLAEGKSGRLDVVIDSLDDVKSDDAANRVLDKVNPDIVVWSAGAGGKGGAERTKAVDEVAAKHYITASLTRPSVKKFLMVSYIGSRKGRPSWWSDEDYDKAQEVNTKVLPAYYKAKVEADEHFLALTHQRNVTNGDKSFQGINLRPGALTDDASNGKVLLGKTPSRGKVGRESVARVAAELLFRDDTRGWYDLLDGDEDVEHAVDRVVNEKWDGVEGEDLDRIYNRV</sequence>
<dbReference type="AlphaFoldDB" id="A0A8T0CES7"/>
<name>A0A8T0CES7_CORYI</name>
<dbReference type="Pfam" id="PF13460">
    <property type="entry name" value="NAD_binding_10"/>
    <property type="match status" value="1"/>
</dbReference>
<dbReference type="Gene3D" id="3.40.50.720">
    <property type="entry name" value="NAD(P)-binding Rossmann-like Domain"/>
    <property type="match status" value="1"/>
</dbReference>